<proteinExistence type="inferred from homology"/>
<evidence type="ECO:0000256" key="1">
    <source>
        <dbReference type="ARBA" id="ARBA00022679"/>
    </source>
</evidence>
<evidence type="ECO:0000256" key="3">
    <source>
        <dbReference type="HAMAP-Rule" id="MF_00524"/>
    </source>
</evidence>
<keyword evidence="3" id="KW-0067">ATP-binding</keyword>
<protein>
    <recommendedName>
        <fullName evidence="3">Glucokinase</fullName>
        <ecNumber evidence="3">2.7.1.2</ecNumber>
    </recommendedName>
    <alternativeName>
        <fullName evidence="3">Glucose kinase</fullName>
    </alternativeName>
</protein>
<dbReference type="PANTHER" id="PTHR47690">
    <property type="entry name" value="GLUCOKINASE"/>
    <property type="match status" value="1"/>
</dbReference>
<dbReference type="HAMAP" id="MF_00524">
    <property type="entry name" value="Glucokinase"/>
    <property type="match status" value="1"/>
</dbReference>
<keyword evidence="1 3" id="KW-0808">Transferase</keyword>
<dbReference type="InterPro" id="IPR003836">
    <property type="entry name" value="Glucokinase"/>
</dbReference>
<organism evidence="5 6">
    <name type="scientific">Thauera propionica</name>
    <dbReference type="NCBI Taxonomy" id="2019431"/>
    <lineage>
        <taxon>Bacteria</taxon>
        <taxon>Pseudomonadati</taxon>
        <taxon>Pseudomonadota</taxon>
        <taxon>Betaproteobacteria</taxon>
        <taxon>Rhodocyclales</taxon>
        <taxon>Zoogloeaceae</taxon>
        <taxon>Thauera</taxon>
    </lineage>
</organism>
<dbReference type="GO" id="GO:0005829">
    <property type="term" value="C:cytosol"/>
    <property type="evidence" value="ECO:0007669"/>
    <property type="project" value="TreeGrafter"/>
</dbReference>
<evidence type="ECO:0000256" key="4">
    <source>
        <dbReference type="RuleBase" id="RU004046"/>
    </source>
</evidence>
<evidence type="ECO:0000313" key="6">
    <source>
        <dbReference type="Proteomes" id="UP000215181"/>
    </source>
</evidence>
<dbReference type="OrthoDB" id="257751at2"/>
<dbReference type="GO" id="GO:0006096">
    <property type="term" value="P:glycolytic process"/>
    <property type="evidence" value="ECO:0007669"/>
    <property type="project" value="UniProtKB-UniRule"/>
</dbReference>
<comment type="similarity">
    <text evidence="3 4">Belongs to the bacterial glucokinase family.</text>
</comment>
<name>A0A235F0D6_9RHOO</name>
<dbReference type="InterPro" id="IPR050201">
    <property type="entry name" value="Bacterial_glucokinase"/>
</dbReference>
<dbReference type="Gene3D" id="3.40.367.20">
    <property type="match status" value="1"/>
</dbReference>
<dbReference type="GO" id="GO:0005524">
    <property type="term" value="F:ATP binding"/>
    <property type="evidence" value="ECO:0007669"/>
    <property type="project" value="UniProtKB-UniRule"/>
</dbReference>
<comment type="subcellular location">
    <subcellularLocation>
        <location evidence="3">Cytoplasm</location>
    </subcellularLocation>
</comment>
<sequence>MIAPISQITLSPSLSTFTQTQQAAQARLVGDIGGTNARFAIVDERDRLSHVRVLHCADFAGPEEALRSYVELEAIALPAVAAFGIANPVTGDEVAMTNHRWRFSVEHLRQRMGLDRLLLVNDFTALALSLPQLAQDERHAVGGGTPVAGQAIGLIGPGTGLGVSGLLPAADGYLPLQGEGGHVTLAARDAREVRIIEWMWRHHDHVSAERVLSGPGLVMLHDAVRDLAAAPPRKLGSADITGQALAGTCPYCAEALDLFCALLGTVAGDLALTLGASGGVYLGGGILPRLGPLFAQSRFRSRFEDKGRFSSYLARIPTFVIDAPYAALRGAAAALKCPVRVGYDTTKQAQ</sequence>
<dbReference type="Pfam" id="PF02685">
    <property type="entry name" value="Glucokinase"/>
    <property type="match status" value="1"/>
</dbReference>
<comment type="catalytic activity">
    <reaction evidence="3">
        <text>D-glucose + ATP = D-glucose 6-phosphate + ADP + H(+)</text>
        <dbReference type="Rhea" id="RHEA:17825"/>
        <dbReference type="ChEBI" id="CHEBI:4167"/>
        <dbReference type="ChEBI" id="CHEBI:15378"/>
        <dbReference type="ChEBI" id="CHEBI:30616"/>
        <dbReference type="ChEBI" id="CHEBI:61548"/>
        <dbReference type="ChEBI" id="CHEBI:456216"/>
        <dbReference type="EC" id="2.7.1.2"/>
    </reaction>
</comment>
<evidence type="ECO:0000256" key="2">
    <source>
        <dbReference type="ARBA" id="ARBA00022777"/>
    </source>
</evidence>
<dbReference type="NCBIfam" id="TIGR00749">
    <property type="entry name" value="glk"/>
    <property type="match status" value="1"/>
</dbReference>
<dbReference type="CDD" id="cd24008">
    <property type="entry name" value="ASKHA_NBD_GLK"/>
    <property type="match status" value="1"/>
</dbReference>
<dbReference type="EC" id="2.7.1.2" evidence="3"/>
<keyword evidence="3" id="KW-0963">Cytoplasm</keyword>
<accession>A0A235F0D6</accession>
<reference evidence="5 6" key="1">
    <citation type="submission" date="2017-07" db="EMBL/GenBank/DDBJ databases">
        <title>Thauera sp. KNDSS-Mac4 genome sequence and assembly.</title>
        <authorList>
            <person name="Mayilraj S."/>
        </authorList>
    </citation>
    <scope>NUCLEOTIDE SEQUENCE [LARGE SCALE GENOMIC DNA]</scope>
    <source>
        <strain evidence="5 6">KNDSS-Mac4</strain>
    </source>
</reference>
<dbReference type="Gene3D" id="3.30.420.40">
    <property type="match status" value="1"/>
</dbReference>
<dbReference type="NCBIfam" id="NF001416">
    <property type="entry name" value="PRK00292.1-3"/>
    <property type="match status" value="1"/>
</dbReference>
<keyword evidence="2 3" id="KW-0418">Kinase</keyword>
<dbReference type="PANTHER" id="PTHR47690:SF1">
    <property type="entry name" value="GLUCOKINASE"/>
    <property type="match status" value="1"/>
</dbReference>
<dbReference type="GO" id="GO:0004340">
    <property type="term" value="F:glucokinase activity"/>
    <property type="evidence" value="ECO:0007669"/>
    <property type="project" value="UniProtKB-UniRule"/>
</dbReference>
<keyword evidence="3" id="KW-0547">Nucleotide-binding</keyword>
<dbReference type="SUPFAM" id="SSF53067">
    <property type="entry name" value="Actin-like ATPase domain"/>
    <property type="match status" value="1"/>
</dbReference>
<feature type="binding site" evidence="3">
    <location>
        <begin position="30"/>
        <end position="35"/>
    </location>
    <ligand>
        <name>ATP</name>
        <dbReference type="ChEBI" id="CHEBI:30616"/>
    </ligand>
</feature>
<dbReference type="GO" id="GO:0005536">
    <property type="term" value="F:D-glucose binding"/>
    <property type="evidence" value="ECO:0007669"/>
    <property type="project" value="InterPro"/>
</dbReference>
<gene>
    <name evidence="3" type="primary">glk</name>
    <name evidence="5" type="ORF">CGK74_06695</name>
</gene>
<dbReference type="Proteomes" id="UP000215181">
    <property type="component" value="Unassembled WGS sequence"/>
</dbReference>
<keyword evidence="6" id="KW-1185">Reference proteome</keyword>
<evidence type="ECO:0000313" key="5">
    <source>
        <dbReference type="EMBL" id="OYD54483.1"/>
    </source>
</evidence>
<keyword evidence="3" id="KW-0324">Glycolysis</keyword>
<dbReference type="EMBL" id="NOIH01000007">
    <property type="protein sequence ID" value="OYD54483.1"/>
    <property type="molecule type" value="Genomic_DNA"/>
</dbReference>
<dbReference type="InterPro" id="IPR043129">
    <property type="entry name" value="ATPase_NBD"/>
</dbReference>
<comment type="caution">
    <text evidence="5">The sequence shown here is derived from an EMBL/GenBank/DDBJ whole genome shotgun (WGS) entry which is preliminary data.</text>
</comment>
<dbReference type="AlphaFoldDB" id="A0A235F0D6"/>
<dbReference type="RefSeq" id="WP_094267719.1">
    <property type="nucleotide sequence ID" value="NZ_NOIH01000007.1"/>
</dbReference>